<dbReference type="RefSeq" id="WP_245808500.1">
    <property type="nucleotide sequence ID" value="NZ_FWWU01000009.1"/>
</dbReference>
<evidence type="ECO:0000313" key="2">
    <source>
        <dbReference type="EMBL" id="SMB95222.1"/>
    </source>
</evidence>
<gene>
    <name evidence="2" type="ORF">SAMN00790413_02746</name>
</gene>
<reference evidence="2 3" key="1">
    <citation type="submission" date="2017-04" db="EMBL/GenBank/DDBJ databases">
        <authorList>
            <person name="Afonso C.L."/>
            <person name="Miller P.J."/>
            <person name="Scott M.A."/>
            <person name="Spackman E."/>
            <person name="Goraichik I."/>
            <person name="Dimitrov K.M."/>
            <person name="Suarez D.L."/>
            <person name="Swayne D.E."/>
        </authorList>
    </citation>
    <scope>NUCLEOTIDE SEQUENCE [LARGE SCALE GENOMIC DNA]</scope>
    <source>
        <strain evidence="2 3">KR-140</strain>
    </source>
</reference>
<accession>A0A1W1VPC3</accession>
<keyword evidence="1" id="KW-0472">Membrane</keyword>
<dbReference type="Proteomes" id="UP000192582">
    <property type="component" value="Unassembled WGS sequence"/>
</dbReference>
<evidence type="ECO:0000256" key="1">
    <source>
        <dbReference type="SAM" id="Phobius"/>
    </source>
</evidence>
<sequence>MTPAQLNTWKNVRLPAGVPRRALTYSGVRSGQYAYQLSAGRYYPYPPTYYRSHGIGADLLKYALIFTAVEGVADALDGPDVIVNNVQTSRVQPGTELSGITYDQPVVAQQRPGPGLWAYIVVGLLAAAAAWFAVGRMGRRR</sequence>
<evidence type="ECO:0000313" key="3">
    <source>
        <dbReference type="Proteomes" id="UP000192582"/>
    </source>
</evidence>
<keyword evidence="1" id="KW-1133">Transmembrane helix</keyword>
<name>A0A1W1VPC3_9DEIO</name>
<protein>
    <submittedName>
        <fullName evidence="2">Uncharacterized protein</fullName>
    </submittedName>
</protein>
<keyword evidence="1" id="KW-0812">Transmembrane</keyword>
<dbReference type="EMBL" id="FWWU01000009">
    <property type="protein sequence ID" value="SMB95222.1"/>
    <property type="molecule type" value="Genomic_DNA"/>
</dbReference>
<feature type="transmembrane region" description="Helical" evidence="1">
    <location>
        <begin position="116"/>
        <end position="134"/>
    </location>
</feature>
<proteinExistence type="predicted"/>
<keyword evidence="3" id="KW-1185">Reference proteome</keyword>
<dbReference type="AlphaFoldDB" id="A0A1W1VPC3"/>
<organism evidence="2 3">
    <name type="scientific">Deinococcus hopiensis KR-140</name>
    <dbReference type="NCBI Taxonomy" id="695939"/>
    <lineage>
        <taxon>Bacteria</taxon>
        <taxon>Thermotogati</taxon>
        <taxon>Deinococcota</taxon>
        <taxon>Deinococci</taxon>
        <taxon>Deinococcales</taxon>
        <taxon>Deinococcaceae</taxon>
        <taxon>Deinococcus</taxon>
    </lineage>
</organism>